<evidence type="ECO:0000313" key="2">
    <source>
        <dbReference type="EMBL" id="PLS26731.1"/>
    </source>
</evidence>
<feature type="transmembrane region" description="Helical" evidence="1">
    <location>
        <begin position="65"/>
        <end position="87"/>
    </location>
</feature>
<keyword evidence="1" id="KW-0812">Transmembrane</keyword>
<sequence length="166" mass="18625">MDGRFHRPPEWISWVLGIVALFDLLPLLVTAFFVVCAAENHVSDLPTDCDPDHCPVTPEQHSRDLTILCGSVVFWLATVYLIYRLLLACLDAQRRRNERLIATALCVAGMAAILTITYRTLGSWAQHNDLITAYVVAALILACFPAYLAVRHQYFRSLPSDVPERA</sequence>
<evidence type="ECO:0000256" key="1">
    <source>
        <dbReference type="SAM" id="Phobius"/>
    </source>
</evidence>
<feature type="transmembrane region" description="Helical" evidence="1">
    <location>
        <begin position="99"/>
        <end position="118"/>
    </location>
</feature>
<dbReference type="OrthoDB" id="3238884at2"/>
<reference evidence="2 3" key="1">
    <citation type="submission" date="2017-07" db="EMBL/GenBank/DDBJ databases">
        <title>Bifidobacterium novel species.</title>
        <authorList>
            <person name="Lugli G.A."/>
            <person name="Milani C."/>
            <person name="Duranti S."/>
            <person name="Mangifesta M."/>
        </authorList>
    </citation>
    <scope>NUCLEOTIDE SEQUENCE [LARGE SCALE GENOMIC DNA]</scope>
    <source>
        <strain evidence="3">Goo31D</strain>
    </source>
</reference>
<name>A0A2N5IXP6_9BIFI</name>
<dbReference type="EMBL" id="NMYC01000005">
    <property type="protein sequence ID" value="PLS26731.1"/>
    <property type="molecule type" value="Genomic_DNA"/>
</dbReference>
<organism evidence="2 3">
    <name type="scientific">Bifidobacterium anseris</name>
    <dbReference type="NCBI Taxonomy" id="2020963"/>
    <lineage>
        <taxon>Bacteria</taxon>
        <taxon>Bacillati</taxon>
        <taxon>Actinomycetota</taxon>
        <taxon>Actinomycetes</taxon>
        <taxon>Bifidobacteriales</taxon>
        <taxon>Bifidobacteriaceae</taxon>
        <taxon>Bifidobacterium</taxon>
    </lineage>
</organism>
<keyword evidence="1" id="KW-0472">Membrane</keyword>
<comment type="caution">
    <text evidence="2">The sequence shown here is derived from an EMBL/GenBank/DDBJ whole genome shotgun (WGS) entry which is preliminary data.</text>
</comment>
<accession>A0A2N5IXP6</accession>
<feature type="transmembrane region" description="Helical" evidence="1">
    <location>
        <begin position="130"/>
        <end position="150"/>
    </location>
</feature>
<feature type="transmembrane region" description="Helical" evidence="1">
    <location>
        <begin position="12"/>
        <end position="35"/>
    </location>
</feature>
<keyword evidence="1" id="KW-1133">Transmembrane helix</keyword>
<dbReference type="AlphaFoldDB" id="A0A2N5IXP6"/>
<dbReference type="RefSeq" id="WP_101671398.1">
    <property type="nucleotide sequence ID" value="NZ_NMYC01000005.1"/>
</dbReference>
<protein>
    <submittedName>
        <fullName evidence="2">Uncharacterized protein</fullName>
    </submittedName>
</protein>
<evidence type="ECO:0000313" key="3">
    <source>
        <dbReference type="Proteomes" id="UP000234935"/>
    </source>
</evidence>
<proteinExistence type="predicted"/>
<keyword evidence="3" id="KW-1185">Reference proteome</keyword>
<dbReference type="Proteomes" id="UP000234935">
    <property type="component" value="Unassembled WGS sequence"/>
</dbReference>
<gene>
    <name evidence="2" type="ORF">CGZ88_1216</name>
</gene>